<name>A0A1G2F7G3_9BACT</name>
<comment type="caution">
    <text evidence="2">The sequence shown here is derived from an EMBL/GenBank/DDBJ whole genome shotgun (WGS) entry which is preliminary data.</text>
</comment>
<dbReference type="Proteomes" id="UP000179099">
    <property type="component" value="Unassembled WGS sequence"/>
</dbReference>
<feature type="domain" description="DUF6922" evidence="1">
    <location>
        <begin position="8"/>
        <end position="54"/>
    </location>
</feature>
<dbReference type="Pfam" id="PF21956">
    <property type="entry name" value="DUF6922"/>
    <property type="match status" value="1"/>
</dbReference>
<protein>
    <recommendedName>
        <fullName evidence="1">DUF6922 domain-containing protein</fullName>
    </recommendedName>
</protein>
<evidence type="ECO:0000313" key="2">
    <source>
        <dbReference type="EMBL" id="OGZ34005.1"/>
    </source>
</evidence>
<sequence length="94" mass="11368">METLKKQNLFWDITAIDPKKDNRFVIERILMFGDKEDFRWANDFYGPATIKEVLKKSRNLDKKSLSFWCQFFNINEDECILNQSANKQELSWQR</sequence>
<proteinExistence type="predicted"/>
<dbReference type="EMBL" id="MHMW01000021">
    <property type="protein sequence ID" value="OGZ34005.1"/>
    <property type="molecule type" value="Genomic_DNA"/>
</dbReference>
<accession>A0A1G2F7G3</accession>
<gene>
    <name evidence="2" type="ORF">A2Y98_00900</name>
</gene>
<evidence type="ECO:0000313" key="3">
    <source>
        <dbReference type="Proteomes" id="UP000179099"/>
    </source>
</evidence>
<dbReference type="AlphaFoldDB" id="A0A1G2F7G3"/>
<dbReference type="InterPro" id="IPR053830">
    <property type="entry name" value="DUF6922"/>
</dbReference>
<evidence type="ECO:0000259" key="1">
    <source>
        <dbReference type="Pfam" id="PF21956"/>
    </source>
</evidence>
<reference evidence="2 3" key="1">
    <citation type="journal article" date="2016" name="Nat. Commun.">
        <title>Thousands of microbial genomes shed light on interconnected biogeochemical processes in an aquifer system.</title>
        <authorList>
            <person name="Anantharaman K."/>
            <person name="Brown C.T."/>
            <person name="Hug L.A."/>
            <person name="Sharon I."/>
            <person name="Castelle C.J."/>
            <person name="Probst A.J."/>
            <person name="Thomas B.C."/>
            <person name="Singh A."/>
            <person name="Wilkins M.J."/>
            <person name="Karaoz U."/>
            <person name="Brodie E.L."/>
            <person name="Williams K.H."/>
            <person name="Hubbard S.S."/>
            <person name="Banfield J.F."/>
        </authorList>
    </citation>
    <scope>NUCLEOTIDE SEQUENCE [LARGE SCALE GENOMIC DNA]</scope>
</reference>
<organism evidence="2 3">
    <name type="scientific">Candidatus Portnoybacteria bacterium RBG_19FT_COMBO_36_7</name>
    <dbReference type="NCBI Taxonomy" id="1801992"/>
    <lineage>
        <taxon>Bacteria</taxon>
        <taxon>Candidatus Portnoyibacteriota</taxon>
    </lineage>
</organism>